<evidence type="ECO:0000259" key="3">
    <source>
        <dbReference type="Pfam" id="PF08263"/>
    </source>
</evidence>
<organism evidence="4 5">
    <name type="scientific">Coptis chinensis</name>
    <dbReference type="NCBI Taxonomy" id="261450"/>
    <lineage>
        <taxon>Eukaryota</taxon>
        <taxon>Viridiplantae</taxon>
        <taxon>Streptophyta</taxon>
        <taxon>Embryophyta</taxon>
        <taxon>Tracheophyta</taxon>
        <taxon>Spermatophyta</taxon>
        <taxon>Magnoliopsida</taxon>
        <taxon>Ranunculales</taxon>
        <taxon>Ranunculaceae</taxon>
        <taxon>Coptidoideae</taxon>
        <taxon>Coptis</taxon>
    </lineage>
</organism>
<dbReference type="PANTHER" id="PTHR48007:SF38">
    <property type="entry name" value="LEUCINE-RICH REPEAT PROTEIN KINASE FAMILY PROTEIN"/>
    <property type="match status" value="1"/>
</dbReference>
<dbReference type="InterPro" id="IPR046959">
    <property type="entry name" value="PRK1-6/SRF4-like"/>
</dbReference>
<keyword evidence="1" id="KW-0433">Leucine-rich repeat</keyword>
<dbReference type="SUPFAM" id="SSF52058">
    <property type="entry name" value="L domain-like"/>
    <property type="match status" value="1"/>
</dbReference>
<dbReference type="Pfam" id="PF13855">
    <property type="entry name" value="LRR_8"/>
    <property type="match status" value="1"/>
</dbReference>
<name>A0A835GUK6_9MAGN</name>
<dbReference type="OrthoDB" id="418615at2759"/>
<evidence type="ECO:0000256" key="1">
    <source>
        <dbReference type="ARBA" id="ARBA00022614"/>
    </source>
</evidence>
<accession>A0A835GUK6</accession>
<dbReference type="Pfam" id="PF08263">
    <property type="entry name" value="LRRNT_2"/>
    <property type="match status" value="1"/>
</dbReference>
<dbReference type="Pfam" id="PF00560">
    <property type="entry name" value="LRR_1"/>
    <property type="match status" value="1"/>
</dbReference>
<dbReference type="InterPro" id="IPR032675">
    <property type="entry name" value="LRR_dom_sf"/>
</dbReference>
<comment type="caution">
    <text evidence="4">The sequence shown here is derived from an EMBL/GenBank/DDBJ whole genome shotgun (WGS) entry which is preliminary data.</text>
</comment>
<evidence type="ECO:0000256" key="2">
    <source>
        <dbReference type="ARBA" id="ARBA00022737"/>
    </source>
</evidence>
<dbReference type="Gene3D" id="3.80.10.10">
    <property type="entry name" value="Ribonuclease Inhibitor"/>
    <property type="match status" value="2"/>
</dbReference>
<dbReference type="EMBL" id="JADFTS010000009">
    <property type="protein sequence ID" value="KAF9587836.1"/>
    <property type="molecule type" value="Genomic_DNA"/>
</dbReference>
<dbReference type="InterPro" id="IPR013210">
    <property type="entry name" value="LRR_N_plant-typ"/>
</dbReference>
<gene>
    <name evidence="4" type="ORF">IFM89_005840</name>
</gene>
<reference evidence="4 5" key="1">
    <citation type="submission" date="2020-10" db="EMBL/GenBank/DDBJ databases">
        <title>The Coptis chinensis genome and diversification of protoberbering-type alkaloids.</title>
        <authorList>
            <person name="Wang B."/>
            <person name="Shu S."/>
            <person name="Song C."/>
            <person name="Liu Y."/>
        </authorList>
    </citation>
    <scope>NUCLEOTIDE SEQUENCE [LARGE SCALE GENOMIC DNA]</scope>
    <source>
        <strain evidence="4">HL-2020</strain>
        <tissue evidence="4">Leaf</tissue>
    </source>
</reference>
<dbReference type="InterPro" id="IPR001611">
    <property type="entry name" value="Leu-rich_rpt"/>
</dbReference>
<dbReference type="Proteomes" id="UP000631114">
    <property type="component" value="Unassembled WGS sequence"/>
</dbReference>
<dbReference type="PANTHER" id="PTHR48007">
    <property type="entry name" value="LEUCINE-RICH REPEAT RECEPTOR-LIKE PROTEIN KINASE PXC1"/>
    <property type="match status" value="1"/>
</dbReference>
<evidence type="ECO:0000313" key="4">
    <source>
        <dbReference type="EMBL" id="KAF9587836.1"/>
    </source>
</evidence>
<sequence>MVLWASDIEALLKLKESFKDAKELDSWNLDTLPCNETNPWTGVICYKGIVYGLRLGDMGLSGSIDIFALQEIGSLRSISFMNNSFTGPILEFNRLGTLKALYLSDNAFSGGIKEDYFLKMESSKKLWMSDNKFTGPIPISLAKLTNLKELHLEGNQFSIPPLPALTSLNFSNNNLEGQIPTGLSKFNASSFLGNAGLYGKPLSVECKVVSPTPRESKTAYEARHLHR</sequence>
<keyword evidence="2" id="KW-0677">Repeat</keyword>
<dbReference type="AlphaFoldDB" id="A0A835GUK6"/>
<protein>
    <recommendedName>
        <fullName evidence="3">Leucine-rich repeat-containing N-terminal plant-type domain-containing protein</fullName>
    </recommendedName>
</protein>
<proteinExistence type="predicted"/>
<dbReference type="PROSITE" id="PS51450">
    <property type="entry name" value="LRR"/>
    <property type="match status" value="1"/>
</dbReference>
<keyword evidence="5" id="KW-1185">Reference proteome</keyword>
<evidence type="ECO:0000313" key="5">
    <source>
        <dbReference type="Proteomes" id="UP000631114"/>
    </source>
</evidence>
<feature type="domain" description="Leucine-rich repeat-containing N-terminal plant-type" evidence="3">
    <location>
        <begin position="6"/>
        <end position="45"/>
    </location>
</feature>